<reference evidence="3 5" key="2">
    <citation type="submission" date="2018-06" db="EMBL/GenBank/DDBJ databases">
        <authorList>
            <consortium name="Pathogen Informatics"/>
            <person name="Doyle S."/>
        </authorList>
    </citation>
    <scope>NUCLEOTIDE SEQUENCE [LARGE SCALE GENOMIC DNA]</scope>
    <source>
        <strain evidence="3 5">NCTC13560</strain>
    </source>
</reference>
<protein>
    <submittedName>
        <fullName evidence="3">Restriction endonuclease</fullName>
    </submittedName>
</protein>
<dbReference type="Pfam" id="PF04471">
    <property type="entry name" value="Mrr_cat"/>
    <property type="match status" value="1"/>
</dbReference>
<proteinExistence type="predicted"/>
<feature type="domain" description="Restriction endonuclease type IV Mrr" evidence="1">
    <location>
        <begin position="167"/>
        <end position="282"/>
    </location>
</feature>
<name>A0A381F516_9FLAO</name>
<dbReference type="Gene3D" id="3.40.1350.10">
    <property type="match status" value="1"/>
</dbReference>
<evidence type="ECO:0000313" key="3">
    <source>
        <dbReference type="EMBL" id="SUX41646.1"/>
    </source>
</evidence>
<dbReference type="GO" id="GO:0009307">
    <property type="term" value="P:DNA restriction-modification system"/>
    <property type="evidence" value="ECO:0007669"/>
    <property type="project" value="InterPro"/>
</dbReference>
<accession>A0A381F516</accession>
<dbReference type="EMBL" id="UFVS01000001">
    <property type="protein sequence ID" value="SUX41646.1"/>
    <property type="molecule type" value="Genomic_DNA"/>
</dbReference>
<evidence type="ECO:0000259" key="1">
    <source>
        <dbReference type="Pfam" id="PF04471"/>
    </source>
</evidence>
<keyword evidence="3" id="KW-0255">Endonuclease</keyword>
<dbReference type="GO" id="GO:0015666">
    <property type="term" value="F:restriction endodeoxyribonuclease activity"/>
    <property type="evidence" value="ECO:0007669"/>
    <property type="project" value="TreeGrafter"/>
</dbReference>
<dbReference type="Proteomes" id="UP000255231">
    <property type="component" value="Unassembled WGS sequence"/>
</dbReference>
<gene>
    <name evidence="3" type="ORF">NCTC13560_00446</name>
    <name evidence="2" type="ORF">SAMN05421682_1137</name>
</gene>
<dbReference type="GO" id="GO:0003677">
    <property type="term" value="F:DNA binding"/>
    <property type="evidence" value="ECO:0007669"/>
    <property type="project" value="InterPro"/>
</dbReference>
<keyword evidence="3" id="KW-0378">Hydrolase</keyword>
<sequence>MKDRDFINIDIMDSILEYITNDIKKQYNSHFLLNDELEYLIEMNKYERSSVILANYYNTDLKGKDLGLSLLNIVYDTLRNPSFNLDDDDEFYIENSKEAIDSDENFYFNNPIYNWYEYSDWNNNHREILLLQIQNILINNEKIRKYDLNEIDLQIYKEIISNEELAKSINWRNFELLLAKILEKFEYEVEVLKGSKDGGIDIIALNKSTSFGQERYLIQAKKWSNKVGVDPVRNLLWAHNEYKATKSCLITTSKFTKGAWELAEKYKWQIELKDYQKLSEWIEEASKKF</sequence>
<dbReference type="PANTHER" id="PTHR30015:SF7">
    <property type="entry name" value="TYPE IV METHYL-DIRECTED RESTRICTION ENZYME ECOKMRR"/>
    <property type="match status" value="1"/>
</dbReference>
<dbReference type="PANTHER" id="PTHR30015">
    <property type="entry name" value="MRR RESTRICTION SYSTEM PROTEIN"/>
    <property type="match status" value="1"/>
</dbReference>
<evidence type="ECO:0000313" key="2">
    <source>
        <dbReference type="EMBL" id="SIR13222.1"/>
    </source>
</evidence>
<dbReference type="InterPro" id="IPR011335">
    <property type="entry name" value="Restrct_endonuc-II-like"/>
</dbReference>
<dbReference type="InterPro" id="IPR052906">
    <property type="entry name" value="Type_IV_Methyl-Rstrct_Enzyme"/>
</dbReference>
<organism evidence="3 5">
    <name type="scientific">Chryseobacterium indoltheticum</name>
    <dbReference type="NCBI Taxonomy" id="254"/>
    <lineage>
        <taxon>Bacteria</taxon>
        <taxon>Pseudomonadati</taxon>
        <taxon>Bacteroidota</taxon>
        <taxon>Flavobacteriia</taxon>
        <taxon>Flavobacteriales</taxon>
        <taxon>Weeksellaceae</taxon>
        <taxon>Chryseobacterium group</taxon>
        <taxon>Chryseobacterium</taxon>
    </lineage>
</organism>
<dbReference type="InterPro" id="IPR007560">
    <property type="entry name" value="Restrct_endonuc_IV_Mrr"/>
</dbReference>
<keyword evidence="3" id="KW-0540">Nuclease</keyword>
<dbReference type="Proteomes" id="UP000185725">
    <property type="component" value="Unassembled WGS sequence"/>
</dbReference>
<reference evidence="2 4" key="1">
    <citation type="submission" date="2017-01" db="EMBL/GenBank/DDBJ databases">
        <authorList>
            <person name="Varghese N."/>
            <person name="Submissions S."/>
        </authorList>
    </citation>
    <scope>NUCLEOTIDE SEQUENCE [LARGE SCALE GENOMIC DNA]</scope>
    <source>
        <strain evidence="2 4">ATCC 27950</strain>
    </source>
</reference>
<dbReference type="SUPFAM" id="SSF52980">
    <property type="entry name" value="Restriction endonuclease-like"/>
    <property type="match status" value="1"/>
</dbReference>
<keyword evidence="4" id="KW-1185">Reference proteome</keyword>
<evidence type="ECO:0000313" key="4">
    <source>
        <dbReference type="Proteomes" id="UP000185725"/>
    </source>
</evidence>
<dbReference type="InterPro" id="IPR011856">
    <property type="entry name" value="tRNA_endonuc-like_dom_sf"/>
</dbReference>
<dbReference type="EMBL" id="FTMF01000013">
    <property type="protein sequence ID" value="SIR13222.1"/>
    <property type="molecule type" value="Genomic_DNA"/>
</dbReference>
<dbReference type="AlphaFoldDB" id="A0A381F516"/>
<evidence type="ECO:0000313" key="5">
    <source>
        <dbReference type="Proteomes" id="UP000255231"/>
    </source>
</evidence>